<dbReference type="Gene3D" id="1.25.40.280">
    <property type="entry name" value="alix/aip1 like domains"/>
    <property type="match status" value="1"/>
</dbReference>
<dbReference type="AlphaFoldDB" id="A0AA88KWU5"/>
<comment type="caution">
    <text evidence="4">The sequence shown here is derived from an EMBL/GenBank/DDBJ whole genome shotgun (WGS) entry which is preliminary data.</text>
</comment>
<proteinExistence type="predicted"/>
<dbReference type="Proteomes" id="UP001187531">
    <property type="component" value="Unassembled WGS sequence"/>
</dbReference>
<keyword evidence="5" id="KW-1185">Reference proteome</keyword>
<name>A0AA88KWU5_ARTSF</name>
<dbReference type="PANTHER" id="PTHR23030">
    <property type="entry name" value="PCD6 INTERACTING PROTEIN-RELATED"/>
    <property type="match status" value="1"/>
</dbReference>
<organism evidence="4 5">
    <name type="scientific">Artemia franciscana</name>
    <name type="common">Brine shrimp</name>
    <name type="synonym">Artemia sanfranciscana</name>
    <dbReference type="NCBI Taxonomy" id="6661"/>
    <lineage>
        <taxon>Eukaryota</taxon>
        <taxon>Metazoa</taxon>
        <taxon>Ecdysozoa</taxon>
        <taxon>Arthropoda</taxon>
        <taxon>Crustacea</taxon>
        <taxon>Branchiopoda</taxon>
        <taxon>Anostraca</taxon>
        <taxon>Artemiidae</taxon>
        <taxon>Artemia</taxon>
    </lineage>
</organism>
<dbReference type="GO" id="GO:0005768">
    <property type="term" value="C:endosome"/>
    <property type="evidence" value="ECO:0007669"/>
    <property type="project" value="TreeGrafter"/>
</dbReference>
<evidence type="ECO:0000256" key="1">
    <source>
        <dbReference type="SAM" id="MobiDB-lite"/>
    </source>
</evidence>
<feature type="domain" description="ALIX V-shaped" evidence="3">
    <location>
        <begin position="221"/>
        <end position="502"/>
    </location>
</feature>
<feature type="compositionally biased region" description="Polar residues" evidence="1">
    <location>
        <begin position="1"/>
        <end position="10"/>
    </location>
</feature>
<gene>
    <name evidence="4" type="ORF">QYM36_017172</name>
</gene>
<feature type="region of interest" description="Disordered" evidence="1">
    <location>
        <begin position="558"/>
        <end position="583"/>
    </location>
</feature>
<dbReference type="EMBL" id="JAVRJZ010000021">
    <property type="protein sequence ID" value="KAK2705041.1"/>
    <property type="molecule type" value="Genomic_DNA"/>
</dbReference>
<dbReference type="GO" id="GO:0000281">
    <property type="term" value="P:mitotic cytokinesis"/>
    <property type="evidence" value="ECO:0007669"/>
    <property type="project" value="TreeGrafter"/>
</dbReference>
<dbReference type="InterPro" id="IPR004328">
    <property type="entry name" value="BRO1_dom"/>
</dbReference>
<dbReference type="Gene3D" id="1.20.140.50">
    <property type="entry name" value="alix/aip1 like domains"/>
    <property type="match status" value="1"/>
</dbReference>
<feature type="compositionally biased region" description="Low complexity" evidence="1">
    <location>
        <begin position="563"/>
        <end position="578"/>
    </location>
</feature>
<feature type="domain" description="BRO1" evidence="2">
    <location>
        <begin position="30"/>
        <end position="187"/>
    </location>
</feature>
<feature type="region of interest" description="Disordered" evidence="1">
    <location>
        <begin position="1"/>
        <end position="32"/>
    </location>
</feature>
<dbReference type="InterPro" id="IPR025304">
    <property type="entry name" value="ALIX_V_dom"/>
</dbReference>
<sequence length="724" mass="81271">MNTRNFTSLEVSERGSQKSVLESTSAPEKENFEQKVHIRNRNWFPRVSVKCIFCGTEHSRLHTRHCQCYIGNQESRKSEKIASAQSAIDQLKSVRSMFAIQSSTTSNVCNSIAENATAVLDASKKNIGLILHDRVPDLASLPSTMEATVAKSTPVIGKLNDAAMKQLAPVSLQNVIQRYNIRRDELVQSELAQLHEATQELNDVLGVLNLPNALEELQGQKLPSSLKDMANFVRNSGGNESIDSQLEDLPNILTRNEQMVTNCNRILRDEKLSDDQLRARFGSKWVRAASESLTENFKTDLRKYRLIIMRFRIADNSLKYRYESVKWGIKLLSLPEEQLTIKVNSHSSIGQCKERLRKLLEVVGEIQHERIVLEKELISKTIDVNSVFTNASDKGNVDEELLLSKVLDETYNPLQVRTTESLAKQKSCLIEIEEVYNEYIKLKSDGVAEREKLMKELETVCDSYEGLKKEISDCKIFYRDLTQRLAAFQSKISDYSFEREAEKRHTLEILTAITAASQYESYPCALKYHEDSEETFSCPPVVRPPLKEKKYAAVLRMGSENQSQSSSLPYPSRSSGKSLPTYPSLVIPPPSIPKIKKELLKPASHFTPNVVVFPAEIQGKHGGCTNYHNGYNKIQSRINSTARSLVESQSPVPTKETLKSTSLLIPSAVIVPSASQGEHGGTVHNNGCNNTPSQIKSTVRTLVVTPHPLPKITKESRKPASHFN</sequence>
<dbReference type="Gene3D" id="1.20.120.560">
    <property type="entry name" value="alix/aip1 in complex with the ypdl late domain"/>
    <property type="match status" value="1"/>
</dbReference>
<evidence type="ECO:0000313" key="4">
    <source>
        <dbReference type="EMBL" id="KAK2705041.1"/>
    </source>
</evidence>
<dbReference type="Pfam" id="PF03097">
    <property type="entry name" value="BRO1"/>
    <property type="match status" value="1"/>
</dbReference>
<evidence type="ECO:0000259" key="3">
    <source>
        <dbReference type="Pfam" id="PF13949"/>
    </source>
</evidence>
<evidence type="ECO:0000259" key="2">
    <source>
        <dbReference type="Pfam" id="PF03097"/>
    </source>
</evidence>
<dbReference type="PANTHER" id="PTHR23030:SF39">
    <property type="entry name" value="PROGRAMMED CELL DEATH 6-INTERACTING PROTEIN"/>
    <property type="match status" value="1"/>
</dbReference>
<evidence type="ECO:0000313" key="5">
    <source>
        <dbReference type="Proteomes" id="UP001187531"/>
    </source>
</evidence>
<accession>A0AA88KWU5</accession>
<protein>
    <submittedName>
        <fullName evidence="4">Uncharacterized protein</fullName>
    </submittedName>
</protein>
<reference evidence="4" key="1">
    <citation type="submission" date="2023-07" db="EMBL/GenBank/DDBJ databases">
        <title>Chromosome-level genome assembly of Artemia franciscana.</title>
        <authorList>
            <person name="Jo E."/>
        </authorList>
    </citation>
    <scope>NUCLEOTIDE SEQUENCE</scope>
    <source>
        <tissue evidence="4">Whole body</tissue>
    </source>
</reference>
<dbReference type="Pfam" id="PF13949">
    <property type="entry name" value="ALIX_LYPXL_bnd"/>
    <property type="match status" value="1"/>
</dbReference>
<feature type="compositionally biased region" description="Polar residues" evidence="1">
    <location>
        <begin position="17"/>
        <end position="26"/>
    </location>
</feature>
<dbReference type="InterPro" id="IPR038499">
    <property type="entry name" value="BRO1_sf"/>
</dbReference>